<evidence type="ECO:0000313" key="2">
    <source>
        <dbReference type="Proteomes" id="UP000318720"/>
    </source>
</evidence>
<proteinExistence type="predicted"/>
<dbReference type="Proteomes" id="UP000318720">
    <property type="component" value="Unassembled WGS sequence"/>
</dbReference>
<protein>
    <submittedName>
        <fullName evidence="1">Uncharacterized protein</fullName>
    </submittedName>
</protein>
<dbReference type="EMBL" id="SPAZ01000101">
    <property type="protein sequence ID" value="TQE35833.1"/>
    <property type="molecule type" value="Genomic_DNA"/>
</dbReference>
<sequence length="126" mass="13868">MNELEKVCRVIESCEGYSIGALSMAVVDDGDMLDISLRWGPEKPDMTISLREVTYFEMGRDAGVPAGPLCELQASVLLPTGAAWPEGLHFDRVRKWIDRPLIWVRVAGPVQLSVLASTAVVLKEVQ</sequence>
<gene>
    <name evidence="1" type="ORF">Sipo8835_12440</name>
</gene>
<dbReference type="RefSeq" id="WP_141582006.1">
    <property type="nucleotide sequence ID" value="NZ_JARAVA010000254.1"/>
</dbReference>
<reference evidence="1 2" key="1">
    <citation type="submission" date="2019-03" db="EMBL/GenBank/DDBJ databases">
        <title>Comparative genomic analyses of the sweetpotato soil rot pathogen, Streptomyces ipomoeae.</title>
        <authorList>
            <person name="Ruschel Soares N."/>
            <person name="Badger J.H."/>
            <person name="Huguet-Tapia J.C."/>
            <person name="Clark C.A."/>
            <person name="Pettis G.S."/>
        </authorList>
    </citation>
    <scope>NUCLEOTIDE SEQUENCE [LARGE SCALE GENOMIC DNA]</scope>
    <source>
        <strain evidence="1 2">88-35</strain>
    </source>
</reference>
<name>A0AAE9B124_9ACTN</name>
<evidence type="ECO:0000313" key="1">
    <source>
        <dbReference type="EMBL" id="TQE35833.1"/>
    </source>
</evidence>
<dbReference type="AlphaFoldDB" id="A0AAE9B124"/>
<organism evidence="1 2">
    <name type="scientific">Streptomyces ipomoeae</name>
    <dbReference type="NCBI Taxonomy" id="103232"/>
    <lineage>
        <taxon>Bacteria</taxon>
        <taxon>Bacillati</taxon>
        <taxon>Actinomycetota</taxon>
        <taxon>Actinomycetes</taxon>
        <taxon>Kitasatosporales</taxon>
        <taxon>Streptomycetaceae</taxon>
        <taxon>Streptomyces</taxon>
    </lineage>
</organism>
<comment type="caution">
    <text evidence="1">The sequence shown here is derived from an EMBL/GenBank/DDBJ whole genome shotgun (WGS) entry which is preliminary data.</text>
</comment>
<accession>A0AAE9B124</accession>